<dbReference type="Proteomes" id="UP000603200">
    <property type="component" value="Unassembled WGS sequence"/>
</dbReference>
<sequence>MIVLKGATAALALVLLTAAPAHAAVFVTAAPAHAAVNNPPTISDVKLYDQNACAAQDAPTVIPGAASVYLSAEVSDPDTYSPQARFAIWPVDHPDQRQVVVGSVSGYSGPARKEWRPSEFAHGTVLAFQAQATDGTNVTDWSAPCFMRVDAVAPAKGPVVSSAEYPADGSFHNGVGKPGTFRFDAEGDPDVVAYVWRSSSNPQTVIPAPAPGAPVTIEYTPTRDGIVSLYVTALDAAKNRSPETSYTFAVREIRPGIALDVAGVGLPGTLRLATGATTVTSFGYRVGDAAEIRVPAVAEGTSQVAAEVPLTVTAKGEVTVTARSFEGDAPLSQATKTFTVSDAPRVTSDDLLWPGTGGVAGRESTLTLTPRSADVATYRFTAGSEPTRVVPAGPDGTAVVRWTPPAPGTVAVTVTSLTTTGTVSDETHVNATVLDPVPTITVAGSGSWPPVDGIGRPLTINIHSPAPGIASYSYHFNDGPELTAPSDSGGAYITVTPDHAGDNTLRARTHFSNGTTSAERTLTFQVSDAPIITSPDYPEGTDAGGPGIPGTFTFHPAQPTVHSYTYSYEYGDDQTVTAAPDGTATIVITPDSEGWKTLQVTSHNADGTPSDPREYNFTVATAPSSATKAKK</sequence>
<organism evidence="3 4">
    <name type="scientific">Winogradskya humida</name>
    <dbReference type="NCBI Taxonomy" id="113566"/>
    <lineage>
        <taxon>Bacteria</taxon>
        <taxon>Bacillati</taxon>
        <taxon>Actinomycetota</taxon>
        <taxon>Actinomycetes</taxon>
        <taxon>Micromonosporales</taxon>
        <taxon>Micromonosporaceae</taxon>
        <taxon>Winogradskya</taxon>
    </lineage>
</organism>
<feature type="compositionally biased region" description="Low complexity" evidence="1">
    <location>
        <begin position="620"/>
        <end position="631"/>
    </location>
</feature>
<keyword evidence="4" id="KW-1185">Reference proteome</keyword>
<accession>A0ABQ3ZPF0</accession>
<evidence type="ECO:0000313" key="3">
    <source>
        <dbReference type="EMBL" id="GIE20427.1"/>
    </source>
</evidence>
<evidence type="ECO:0000256" key="1">
    <source>
        <dbReference type="SAM" id="MobiDB-lite"/>
    </source>
</evidence>
<proteinExistence type="predicted"/>
<evidence type="ECO:0000313" key="4">
    <source>
        <dbReference type="Proteomes" id="UP000603200"/>
    </source>
</evidence>
<comment type="caution">
    <text evidence="3">The sequence shown here is derived from an EMBL/GenBank/DDBJ whole genome shotgun (WGS) entry which is preliminary data.</text>
</comment>
<evidence type="ECO:0000256" key="2">
    <source>
        <dbReference type="SAM" id="SignalP"/>
    </source>
</evidence>
<keyword evidence="2" id="KW-0732">Signal</keyword>
<reference evidence="3 4" key="1">
    <citation type="submission" date="2021-01" db="EMBL/GenBank/DDBJ databases">
        <title>Whole genome shotgun sequence of Actinoplanes humidus NBRC 14915.</title>
        <authorList>
            <person name="Komaki H."/>
            <person name="Tamura T."/>
        </authorList>
    </citation>
    <scope>NUCLEOTIDE SEQUENCE [LARGE SCALE GENOMIC DNA]</scope>
    <source>
        <strain evidence="3 4">NBRC 14915</strain>
    </source>
</reference>
<feature type="chain" id="PRO_5045983952" description="Ig-like domain-containing protein" evidence="2">
    <location>
        <begin position="24"/>
        <end position="631"/>
    </location>
</feature>
<dbReference type="EMBL" id="BOMN01000041">
    <property type="protein sequence ID" value="GIE20427.1"/>
    <property type="molecule type" value="Genomic_DNA"/>
</dbReference>
<name>A0ABQ3ZPF0_9ACTN</name>
<gene>
    <name evidence="3" type="ORF">Ahu01nite_035290</name>
</gene>
<protein>
    <recommendedName>
        <fullName evidence="5">Ig-like domain-containing protein</fullName>
    </recommendedName>
</protein>
<dbReference type="RefSeq" id="WP_203837597.1">
    <property type="nucleotide sequence ID" value="NZ_BAAATV010000008.1"/>
</dbReference>
<feature type="signal peptide" evidence="2">
    <location>
        <begin position="1"/>
        <end position="23"/>
    </location>
</feature>
<feature type="region of interest" description="Disordered" evidence="1">
    <location>
        <begin position="602"/>
        <end position="631"/>
    </location>
</feature>
<evidence type="ECO:0008006" key="5">
    <source>
        <dbReference type="Google" id="ProtNLM"/>
    </source>
</evidence>